<accession>A0A7X0LVU0</accession>
<dbReference type="Gene3D" id="3.30.70.60">
    <property type="match status" value="1"/>
</dbReference>
<gene>
    <name evidence="3" type="ORF">HNR53_002519</name>
</gene>
<evidence type="ECO:0000256" key="2">
    <source>
        <dbReference type="SAM" id="MobiDB-lite"/>
    </source>
</evidence>
<name>A0A7X0LVU0_9BACI</name>
<protein>
    <submittedName>
        <fullName evidence="3">Type IV pilus assembly protein PilO</fullName>
    </submittedName>
</protein>
<comment type="caution">
    <text evidence="3">The sequence shown here is derived from an EMBL/GenBank/DDBJ whole genome shotgun (WGS) entry which is preliminary data.</text>
</comment>
<feature type="compositionally biased region" description="Polar residues" evidence="2">
    <location>
        <begin position="114"/>
        <end position="127"/>
    </location>
</feature>
<dbReference type="EMBL" id="JACHGK010000008">
    <property type="protein sequence ID" value="MBB6445870.1"/>
    <property type="molecule type" value="Genomic_DNA"/>
</dbReference>
<evidence type="ECO:0000313" key="4">
    <source>
        <dbReference type="Proteomes" id="UP000531594"/>
    </source>
</evidence>
<organism evidence="3 4">
    <name type="scientific">Bacillus benzoevorans</name>
    <dbReference type="NCBI Taxonomy" id="1456"/>
    <lineage>
        <taxon>Bacteria</taxon>
        <taxon>Bacillati</taxon>
        <taxon>Bacillota</taxon>
        <taxon>Bacilli</taxon>
        <taxon>Bacillales</taxon>
        <taxon>Bacillaceae</taxon>
        <taxon>Bacillus</taxon>
    </lineage>
</organism>
<keyword evidence="1" id="KW-0175">Coiled coil</keyword>
<keyword evidence="4" id="KW-1185">Reference proteome</keyword>
<feature type="region of interest" description="Disordered" evidence="2">
    <location>
        <begin position="239"/>
        <end position="263"/>
    </location>
</feature>
<proteinExistence type="predicted"/>
<feature type="region of interest" description="Disordered" evidence="2">
    <location>
        <begin position="104"/>
        <end position="154"/>
    </location>
</feature>
<evidence type="ECO:0000313" key="3">
    <source>
        <dbReference type="EMBL" id="MBB6445870.1"/>
    </source>
</evidence>
<dbReference type="Proteomes" id="UP000531594">
    <property type="component" value="Unassembled WGS sequence"/>
</dbReference>
<dbReference type="RefSeq" id="WP_184526321.1">
    <property type="nucleotide sequence ID" value="NZ_JACHGK010000008.1"/>
</dbReference>
<evidence type="ECO:0000256" key="1">
    <source>
        <dbReference type="SAM" id="Coils"/>
    </source>
</evidence>
<reference evidence="3 4" key="1">
    <citation type="submission" date="2020-08" db="EMBL/GenBank/DDBJ databases">
        <title>Genomic Encyclopedia of Type Strains, Phase IV (KMG-IV): sequencing the most valuable type-strain genomes for metagenomic binning, comparative biology and taxonomic classification.</title>
        <authorList>
            <person name="Goeker M."/>
        </authorList>
    </citation>
    <scope>NUCLEOTIDE SEQUENCE [LARGE SCALE GENOMIC DNA]</scope>
    <source>
        <strain evidence="3 4">DSM 5391</strain>
    </source>
</reference>
<feature type="coiled-coil region" evidence="1">
    <location>
        <begin position="28"/>
        <end position="62"/>
    </location>
</feature>
<dbReference type="InterPro" id="IPR014717">
    <property type="entry name" value="Transl_elong_EF1B/ribsomal_bS6"/>
</dbReference>
<feature type="compositionally biased region" description="Polar residues" evidence="2">
    <location>
        <begin position="135"/>
        <end position="148"/>
    </location>
</feature>
<dbReference type="AlphaFoldDB" id="A0A7X0LVU0"/>
<sequence>MSKKNLLIMILGIVLIGAVAAGGYFYFLQPLNNQLESKQAELDMANQQLTILENKLSNTSEETANSTMKLQKQIPVKRSVEQLMLDIEKAETVSNVTIKTITMGSSGADESVETAAQQTPQDTNENQADTKSDNQDQTNGKETASTTVLDEETDKQAAVLPSGVKKTPFTINGEAKNYFELQKFLDSLQALPRKIKLDNLSFKGLTEVMDAGQQNEKITFDLSVSAFYFPKLADLHSELPPIDTPDAANKKNPFNELPTNSGK</sequence>